<gene>
    <name evidence="2" type="ORF">SAMN00790413_06419</name>
</gene>
<feature type="compositionally biased region" description="Polar residues" evidence="1">
    <location>
        <begin position="21"/>
        <end position="30"/>
    </location>
</feature>
<dbReference type="AlphaFoldDB" id="A0A1W1VV33"/>
<dbReference type="EMBL" id="FWWU01000010">
    <property type="protein sequence ID" value="SMB97218.1"/>
    <property type="molecule type" value="Genomic_DNA"/>
</dbReference>
<organism evidence="2 3">
    <name type="scientific">Deinococcus hopiensis KR-140</name>
    <dbReference type="NCBI Taxonomy" id="695939"/>
    <lineage>
        <taxon>Bacteria</taxon>
        <taxon>Thermotogati</taxon>
        <taxon>Deinococcota</taxon>
        <taxon>Deinococci</taxon>
        <taxon>Deinococcales</taxon>
        <taxon>Deinococcaceae</taxon>
        <taxon>Deinococcus</taxon>
    </lineage>
</organism>
<name>A0A1W1VV33_9DEIO</name>
<feature type="region of interest" description="Disordered" evidence="1">
    <location>
        <begin position="1"/>
        <end position="35"/>
    </location>
</feature>
<evidence type="ECO:0000313" key="2">
    <source>
        <dbReference type="EMBL" id="SMB97218.1"/>
    </source>
</evidence>
<evidence type="ECO:0000256" key="1">
    <source>
        <dbReference type="SAM" id="MobiDB-lite"/>
    </source>
</evidence>
<proteinExistence type="predicted"/>
<accession>A0A1W1VV33</accession>
<protein>
    <submittedName>
        <fullName evidence="2">Uncharacterized protein</fullName>
    </submittedName>
</protein>
<feature type="region of interest" description="Disordered" evidence="1">
    <location>
        <begin position="48"/>
        <end position="98"/>
    </location>
</feature>
<dbReference type="Proteomes" id="UP000192582">
    <property type="component" value="Unassembled WGS sequence"/>
</dbReference>
<keyword evidence="3" id="KW-1185">Reference proteome</keyword>
<reference evidence="2 3" key="1">
    <citation type="submission" date="2017-04" db="EMBL/GenBank/DDBJ databases">
        <authorList>
            <person name="Afonso C.L."/>
            <person name="Miller P.J."/>
            <person name="Scott M.A."/>
            <person name="Spackman E."/>
            <person name="Goraichik I."/>
            <person name="Dimitrov K.M."/>
            <person name="Suarez D.L."/>
            <person name="Swayne D.E."/>
        </authorList>
    </citation>
    <scope>NUCLEOTIDE SEQUENCE [LARGE SCALE GENOMIC DNA]</scope>
    <source>
        <strain evidence="2 3">KR-140</strain>
    </source>
</reference>
<evidence type="ECO:0000313" key="3">
    <source>
        <dbReference type="Proteomes" id="UP000192582"/>
    </source>
</evidence>
<sequence>MPLLTTFPHGTLRSHQGGEGATSQWGQRGQNLPRRGVVRTASLQRVWRGGGVLPPSHGPAPGTLGEGASPSGHDGAFSSFGDEGQEQVTADRSCTGGDPSGVLVRCGHGPPAAPDSRRLRPIERFPHHPFRPRCGAALHVRSGWPGISSRTLHRFSATDQQVRRDGKVTPFTQLNPRGAFGEVSSSVQVPLVPHYLL</sequence>